<dbReference type="AlphaFoldDB" id="A0A1Y0ENN7"/>
<dbReference type="Gene3D" id="3.40.190.10">
    <property type="entry name" value="Periplasmic binding protein-like II"/>
    <property type="match status" value="1"/>
</dbReference>
<keyword evidence="4" id="KW-1185">Reference proteome</keyword>
<evidence type="ECO:0008006" key="5">
    <source>
        <dbReference type="Google" id="ProtNLM"/>
    </source>
</evidence>
<dbReference type="PIRSF" id="PIRSF017082">
    <property type="entry name" value="YflP"/>
    <property type="match status" value="1"/>
</dbReference>
<dbReference type="PANTHER" id="PTHR42928:SF5">
    <property type="entry name" value="BLR1237 PROTEIN"/>
    <property type="match status" value="1"/>
</dbReference>
<evidence type="ECO:0000313" key="4">
    <source>
        <dbReference type="Proteomes" id="UP000196138"/>
    </source>
</evidence>
<reference evidence="3 4" key="1">
    <citation type="submission" date="2017-05" db="EMBL/GenBank/DDBJ databases">
        <authorList>
            <person name="Song R."/>
            <person name="Chenine A.L."/>
            <person name="Ruprecht R.M."/>
        </authorList>
    </citation>
    <scope>NUCLEOTIDE SEQUENCE [LARGE SCALE GENOMIC DNA]</scope>
    <source>
        <strain evidence="3 4">DSM 26136</strain>
    </source>
</reference>
<organism evidence="3 4">
    <name type="scientific">Comamonas serinivorans</name>
    <dbReference type="NCBI Taxonomy" id="1082851"/>
    <lineage>
        <taxon>Bacteria</taxon>
        <taxon>Pseudomonadati</taxon>
        <taxon>Pseudomonadota</taxon>
        <taxon>Betaproteobacteria</taxon>
        <taxon>Burkholderiales</taxon>
        <taxon>Comamonadaceae</taxon>
        <taxon>Comamonas</taxon>
    </lineage>
</organism>
<dbReference type="Pfam" id="PF03401">
    <property type="entry name" value="TctC"/>
    <property type="match status" value="1"/>
</dbReference>
<dbReference type="PANTHER" id="PTHR42928">
    <property type="entry name" value="TRICARBOXYLATE-BINDING PROTEIN"/>
    <property type="match status" value="1"/>
</dbReference>
<dbReference type="Proteomes" id="UP000196138">
    <property type="component" value="Chromosome"/>
</dbReference>
<proteinExistence type="inferred from homology"/>
<gene>
    <name evidence="3" type="ORF">CCO03_11530</name>
</gene>
<keyword evidence="2" id="KW-0732">Signal</keyword>
<dbReference type="CDD" id="cd07012">
    <property type="entry name" value="PBP2_Bug_TTT"/>
    <property type="match status" value="1"/>
</dbReference>
<dbReference type="SUPFAM" id="SSF53850">
    <property type="entry name" value="Periplasmic binding protein-like II"/>
    <property type="match status" value="1"/>
</dbReference>
<name>A0A1Y0ENN7_9BURK</name>
<feature type="chain" id="PRO_5013095654" description="ABC transporter substrate-binding protein" evidence="2">
    <location>
        <begin position="24"/>
        <end position="335"/>
    </location>
</feature>
<sequence length="335" mass="35432">MNAIRRTTWALAAGLALMSTAMAQAPAPAQDAASYPNRPVKVIVGWAAGGATDVIARVLSEKWSKSMGQSFVVDNKPGAGGIMGADALAKSPPDGYTISVFLSATLTANQFVYNKLPYNPDKDFALITHLTNGAVVLAARPETPYATAREFADYIKAHPGKVKYGSYGTGSFGHVIMAYIDEMQRGQMTHVPYKGETPLLQDLVGGSVELALVSVANSEQHVKAGKLKYLGVTGPKRLQALPNVPTLAEQGLDEVPLKMVGWTGIAAPAGTPKPIIDKLVAETHKALQDPAVQARIMGFGNEVVTNGTPAEALARYKADVPIWKKLVDLSGARAN</sequence>
<dbReference type="KEGG" id="cser:CCO03_11530"/>
<protein>
    <recommendedName>
        <fullName evidence="5">ABC transporter substrate-binding protein</fullName>
    </recommendedName>
</protein>
<comment type="similarity">
    <text evidence="1">Belongs to the UPF0065 (bug) family.</text>
</comment>
<dbReference type="Gene3D" id="3.40.190.150">
    <property type="entry name" value="Bordetella uptake gene, domain 1"/>
    <property type="match status" value="1"/>
</dbReference>
<evidence type="ECO:0000256" key="2">
    <source>
        <dbReference type="SAM" id="SignalP"/>
    </source>
</evidence>
<accession>A0A1Y0ENN7</accession>
<feature type="signal peptide" evidence="2">
    <location>
        <begin position="1"/>
        <end position="23"/>
    </location>
</feature>
<dbReference type="EMBL" id="CP021455">
    <property type="protein sequence ID" value="ARU05227.1"/>
    <property type="molecule type" value="Genomic_DNA"/>
</dbReference>
<dbReference type="InterPro" id="IPR005064">
    <property type="entry name" value="BUG"/>
</dbReference>
<dbReference type="InterPro" id="IPR042100">
    <property type="entry name" value="Bug_dom1"/>
</dbReference>
<dbReference type="RefSeq" id="WP_087281176.1">
    <property type="nucleotide sequence ID" value="NZ_CP021455.1"/>
</dbReference>
<evidence type="ECO:0000256" key="1">
    <source>
        <dbReference type="ARBA" id="ARBA00006987"/>
    </source>
</evidence>
<dbReference type="OrthoDB" id="8678477at2"/>
<evidence type="ECO:0000313" key="3">
    <source>
        <dbReference type="EMBL" id="ARU05227.1"/>
    </source>
</evidence>